<dbReference type="Proteomes" id="UP000256805">
    <property type="component" value="Unassembled WGS sequence"/>
</dbReference>
<dbReference type="AlphaFoldDB" id="A0A375J8R4"/>
<accession>A0A375J8R4</accession>
<dbReference type="EMBL" id="OVTA01000046">
    <property type="protein sequence ID" value="SPS01528.1"/>
    <property type="molecule type" value="Genomic_DNA"/>
</dbReference>
<evidence type="ECO:0000313" key="2">
    <source>
        <dbReference type="Proteomes" id="UP000256805"/>
    </source>
</evidence>
<evidence type="ECO:0000313" key="1">
    <source>
        <dbReference type="EMBL" id="SPS01528.1"/>
    </source>
</evidence>
<sequence>MSYIRLGRNRARSPYNESTLFASTKRSARQTIFLKRALS</sequence>
<proteinExistence type="predicted"/>
<organism evidence="1 2">
    <name type="scientific">Cupriavidus taiwanensis</name>
    <dbReference type="NCBI Taxonomy" id="164546"/>
    <lineage>
        <taxon>Bacteria</taxon>
        <taxon>Pseudomonadati</taxon>
        <taxon>Pseudomonadota</taxon>
        <taxon>Betaproteobacteria</taxon>
        <taxon>Burkholderiales</taxon>
        <taxon>Burkholderiaceae</taxon>
        <taxon>Cupriavidus</taxon>
    </lineage>
</organism>
<name>A0A375J8R4_9BURK</name>
<protein>
    <submittedName>
        <fullName evidence="1">Uncharacterized protein</fullName>
    </submittedName>
</protein>
<reference evidence="1 2" key="1">
    <citation type="submission" date="2018-01" db="EMBL/GenBank/DDBJ databases">
        <authorList>
            <person name="Gaut B.S."/>
            <person name="Morton B.R."/>
            <person name="Clegg M.T."/>
            <person name="Duvall M.R."/>
        </authorList>
    </citation>
    <scope>NUCLEOTIDE SEQUENCE [LARGE SCALE GENOMIC DNA]</scope>
    <source>
        <strain evidence="1">Cupriavidus taiwanensis cmp 52</strain>
    </source>
</reference>
<gene>
    <name evidence="1" type="ORF">CBM2634_B50008</name>
</gene>